<dbReference type="PANTHER" id="PTHR30290">
    <property type="entry name" value="PERIPLASMIC BINDING COMPONENT OF ABC TRANSPORTER"/>
    <property type="match status" value="1"/>
</dbReference>
<dbReference type="AlphaFoldDB" id="A0A0M8K827"/>
<dbReference type="RefSeq" id="WP_054492301.1">
    <property type="nucleotide sequence ID" value="NZ_BBZA01000051.1"/>
</dbReference>
<dbReference type="InterPro" id="IPR039424">
    <property type="entry name" value="SBP_5"/>
</dbReference>
<evidence type="ECO:0000256" key="5">
    <source>
        <dbReference type="SAM" id="SignalP"/>
    </source>
</evidence>
<sequence>MRRVALLVAALASLLVLAACGGQTSETSEVVKEVTKVVTQVVEGETVEKVVVVTATPEPSGPEPVTVNINWGTEPPTADPALSTDTTSHAVIEEIFLGLTDLDPETAEAIPELALEWNANEDNTVWTFKMRDNAVWVRHVPGGETEVVTDDEGNPRKVTAHDVVYGVKRTCDPRTGSDYSYILYIIKGCEELNTADPDAENFQELYDAVGVRAVDDFTVEFELNYGAGFFPQIASMPVTFPVPQWVIEEKGDRWVEPGFIVTNGPYVIDEWVHGDHLDLVRNPHWYGWEEFADKAGNIERLHGVMIEEASTEFALYESNELDTAGVPLEQMDRVKTDPVLSKELVNNPVNCTYYYGFITKKAPTDDVRVRRALSMAIDRKTLVEAVLKGGQIPANAFTNPLNYGSPAGDPEVAPWALPEDMGGWGYAKAVEEAKKLLEEAGYPDGSGLDILLMHNVSEGHAKIAQAIQAMWQQAFPQATVTIETQEWRVYLKTIEKDSPLEDKPNVYRLDWCADYPHANNWVHEVFHPEEGSNRPMMSYDDPQVGDLVREFAETTKAAQTASPEEQLALYKRAEQLLVDEIAAMAPIYYYTRVAVAKPWLDRVWGEPGRMYLWMWKLDVDARNAAMGK</sequence>
<feature type="domain" description="Solute-binding protein family 5" evidence="6">
    <location>
        <begin position="109"/>
        <end position="531"/>
    </location>
</feature>
<dbReference type="Proteomes" id="UP000037784">
    <property type="component" value="Unassembled WGS sequence"/>
</dbReference>
<dbReference type="Gene3D" id="3.40.190.10">
    <property type="entry name" value="Periplasmic binding protein-like II"/>
    <property type="match status" value="1"/>
</dbReference>
<dbReference type="OrthoDB" id="9783874at2"/>
<evidence type="ECO:0000313" key="8">
    <source>
        <dbReference type="Proteomes" id="UP000037784"/>
    </source>
</evidence>
<dbReference type="GO" id="GO:0030288">
    <property type="term" value="C:outer membrane-bounded periplasmic space"/>
    <property type="evidence" value="ECO:0007669"/>
    <property type="project" value="TreeGrafter"/>
</dbReference>
<dbReference type="GO" id="GO:1904680">
    <property type="term" value="F:peptide transmembrane transporter activity"/>
    <property type="evidence" value="ECO:0007669"/>
    <property type="project" value="TreeGrafter"/>
</dbReference>
<evidence type="ECO:0000256" key="2">
    <source>
        <dbReference type="ARBA" id="ARBA00005695"/>
    </source>
</evidence>
<dbReference type="CDD" id="cd08504">
    <property type="entry name" value="PBP2_OppA"/>
    <property type="match status" value="1"/>
</dbReference>
<dbReference type="GO" id="GO:0015833">
    <property type="term" value="P:peptide transport"/>
    <property type="evidence" value="ECO:0007669"/>
    <property type="project" value="TreeGrafter"/>
</dbReference>
<dbReference type="EMBL" id="BBZA01000051">
    <property type="protein sequence ID" value="GAP62369.1"/>
    <property type="molecule type" value="Genomic_DNA"/>
</dbReference>
<dbReference type="PIRSF" id="PIRSF002741">
    <property type="entry name" value="MppA"/>
    <property type="match status" value="1"/>
</dbReference>
<dbReference type="Gene3D" id="3.10.105.10">
    <property type="entry name" value="Dipeptide-binding Protein, Domain 3"/>
    <property type="match status" value="1"/>
</dbReference>
<evidence type="ECO:0000256" key="3">
    <source>
        <dbReference type="ARBA" id="ARBA00022448"/>
    </source>
</evidence>
<dbReference type="PANTHER" id="PTHR30290:SF10">
    <property type="entry name" value="PERIPLASMIC OLIGOPEPTIDE-BINDING PROTEIN-RELATED"/>
    <property type="match status" value="1"/>
</dbReference>
<evidence type="ECO:0000259" key="6">
    <source>
        <dbReference type="Pfam" id="PF00496"/>
    </source>
</evidence>
<organism evidence="7 8">
    <name type="scientific">Ardenticatena maritima</name>
    <dbReference type="NCBI Taxonomy" id="872965"/>
    <lineage>
        <taxon>Bacteria</taxon>
        <taxon>Bacillati</taxon>
        <taxon>Chloroflexota</taxon>
        <taxon>Ardenticatenia</taxon>
        <taxon>Ardenticatenales</taxon>
        <taxon>Ardenticatenaceae</taxon>
        <taxon>Ardenticatena</taxon>
    </lineage>
</organism>
<feature type="chain" id="PRO_5005817492" evidence="5">
    <location>
        <begin position="19"/>
        <end position="628"/>
    </location>
</feature>
<dbReference type="GO" id="GO:0043190">
    <property type="term" value="C:ATP-binding cassette (ABC) transporter complex"/>
    <property type="evidence" value="ECO:0007669"/>
    <property type="project" value="InterPro"/>
</dbReference>
<evidence type="ECO:0000313" key="7">
    <source>
        <dbReference type="EMBL" id="GAP62369.1"/>
    </source>
</evidence>
<feature type="signal peptide" evidence="5">
    <location>
        <begin position="1"/>
        <end position="18"/>
    </location>
</feature>
<dbReference type="FunCoup" id="A0A0M8K827">
    <property type="interactions" value="205"/>
</dbReference>
<comment type="similarity">
    <text evidence="2">Belongs to the bacterial solute-binding protein 5 family.</text>
</comment>
<keyword evidence="8" id="KW-1185">Reference proteome</keyword>
<dbReference type="InParanoid" id="A0A0M8K827"/>
<dbReference type="InterPro" id="IPR000914">
    <property type="entry name" value="SBP_5_dom"/>
</dbReference>
<name>A0A0M8K827_9CHLR</name>
<dbReference type="SUPFAM" id="SSF53850">
    <property type="entry name" value="Periplasmic binding protein-like II"/>
    <property type="match status" value="1"/>
</dbReference>
<dbReference type="PROSITE" id="PS51257">
    <property type="entry name" value="PROKAR_LIPOPROTEIN"/>
    <property type="match status" value="1"/>
</dbReference>
<evidence type="ECO:0000256" key="1">
    <source>
        <dbReference type="ARBA" id="ARBA00004196"/>
    </source>
</evidence>
<reference evidence="8" key="2">
    <citation type="submission" date="2015-08" db="EMBL/GenBank/DDBJ databases">
        <title>Draft Genome Sequence of a Heterotrophic Facultative Anaerobic Bacterium Ardenticatena maritima Strain 110S.</title>
        <authorList>
            <person name="Kawaichi S."/>
            <person name="Yoshida T."/>
            <person name="Sako Y."/>
            <person name="Nakamura R."/>
        </authorList>
    </citation>
    <scope>NUCLEOTIDE SEQUENCE [LARGE SCALE GENOMIC DNA]</scope>
    <source>
        <strain evidence="8">110S</strain>
    </source>
</reference>
<dbReference type="STRING" id="872965.SE16_11560"/>
<reference evidence="7 8" key="1">
    <citation type="journal article" date="2015" name="Genome Announc.">
        <title>Draft Genome Sequence of a Heterotrophic Facultative Anaerobic Thermophilic Bacterium, Ardenticatena maritima Strain 110ST.</title>
        <authorList>
            <person name="Kawaichi S."/>
            <person name="Yoshida T."/>
            <person name="Sako Y."/>
            <person name="Nakamura R."/>
        </authorList>
    </citation>
    <scope>NUCLEOTIDE SEQUENCE [LARGE SCALE GENOMIC DNA]</scope>
    <source>
        <strain evidence="7 8">110S</strain>
    </source>
</reference>
<evidence type="ECO:0000256" key="4">
    <source>
        <dbReference type="ARBA" id="ARBA00022729"/>
    </source>
</evidence>
<proteinExistence type="inferred from homology"/>
<dbReference type="InterPro" id="IPR030678">
    <property type="entry name" value="Peptide/Ni-bd"/>
</dbReference>
<dbReference type="Gene3D" id="3.90.76.10">
    <property type="entry name" value="Dipeptide-binding Protein, Domain 1"/>
    <property type="match status" value="1"/>
</dbReference>
<comment type="caution">
    <text evidence="7">The sequence shown here is derived from an EMBL/GenBank/DDBJ whole genome shotgun (WGS) entry which is preliminary data.</text>
</comment>
<gene>
    <name evidence="7" type="primary">oppA</name>
    <name evidence="7" type="ORF">ARMA_0792</name>
</gene>
<accession>A0A0M8K827</accession>
<keyword evidence="3" id="KW-0813">Transport</keyword>
<dbReference type="Pfam" id="PF00496">
    <property type="entry name" value="SBP_bac_5"/>
    <property type="match status" value="1"/>
</dbReference>
<keyword evidence="4 5" id="KW-0732">Signal</keyword>
<comment type="subcellular location">
    <subcellularLocation>
        <location evidence="1">Cell envelope</location>
    </subcellularLocation>
</comment>
<protein>
    <submittedName>
        <fullName evidence="7">Oligopeptide transport system substrate-binding protein</fullName>
    </submittedName>
</protein>